<sequence>MTSSTTAPKPKTSDSRVALPVWKHSGAMPKSPSRALNSASSSTLLAFRSRCTTFWSYSLWR</sequence>
<accession>A0A7I8KJN8</accession>
<dbReference type="Proteomes" id="UP000663760">
    <property type="component" value="Chromosome 6"/>
</dbReference>
<proteinExistence type="predicted"/>
<dbReference type="AlphaFoldDB" id="A0A7I8KJN8"/>
<keyword evidence="2" id="KW-1185">Reference proteome</keyword>
<organism evidence="1 2">
    <name type="scientific">Spirodela intermedia</name>
    <name type="common">Intermediate duckweed</name>
    <dbReference type="NCBI Taxonomy" id="51605"/>
    <lineage>
        <taxon>Eukaryota</taxon>
        <taxon>Viridiplantae</taxon>
        <taxon>Streptophyta</taxon>
        <taxon>Embryophyta</taxon>
        <taxon>Tracheophyta</taxon>
        <taxon>Spermatophyta</taxon>
        <taxon>Magnoliopsida</taxon>
        <taxon>Liliopsida</taxon>
        <taxon>Araceae</taxon>
        <taxon>Lemnoideae</taxon>
        <taxon>Spirodela</taxon>
    </lineage>
</organism>
<gene>
    <name evidence="1" type="ORF">SI8410_06008674</name>
</gene>
<reference evidence="1" key="1">
    <citation type="submission" date="2020-02" db="EMBL/GenBank/DDBJ databases">
        <authorList>
            <person name="Scholz U."/>
            <person name="Mascher M."/>
            <person name="Fiebig A."/>
        </authorList>
    </citation>
    <scope>NUCLEOTIDE SEQUENCE</scope>
</reference>
<name>A0A7I8KJN8_SPIIN</name>
<evidence type="ECO:0000313" key="2">
    <source>
        <dbReference type="Proteomes" id="UP000663760"/>
    </source>
</evidence>
<protein>
    <submittedName>
        <fullName evidence="1">Uncharacterized protein</fullName>
    </submittedName>
</protein>
<dbReference type="EMBL" id="LR746269">
    <property type="protein sequence ID" value="CAA7398009.1"/>
    <property type="molecule type" value="Genomic_DNA"/>
</dbReference>
<evidence type="ECO:0000313" key="1">
    <source>
        <dbReference type="EMBL" id="CAA7398009.1"/>
    </source>
</evidence>